<dbReference type="InterPro" id="IPR008991">
    <property type="entry name" value="Translation_prot_SH3-like_sf"/>
</dbReference>
<comment type="similarity">
    <text evidence="1 5">Belongs to the universal ribosomal protein uL2 family.</text>
</comment>
<dbReference type="InterPro" id="IPR022666">
    <property type="entry name" value="Ribosomal_uL2_RNA-bd_dom"/>
</dbReference>
<dbReference type="InterPro" id="IPR022669">
    <property type="entry name" value="Ribosomal_uL2_C"/>
</dbReference>
<gene>
    <name evidence="5" type="primary">rplB</name>
    <name evidence="9" type="ORF">A3K51_00870</name>
</gene>
<keyword evidence="3 5" id="KW-0687">Ribonucleoprotein</keyword>
<dbReference type="FunFam" id="4.10.950.10:FF:000001">
    <property type="entry name" value="50S ribosomal protein L2"/>
    <property type="match status" value="1"/>
</dbReference>
<evidence type="ECO:0000313" key="10">
    <source>
        <dbReference type="Proteomes" id="UP000178085"/>
    </source>
</evidence>
<keyword evidence="5" id="KW-0699">rRNA-binding</keyword>
<dbReference type="PANTHER" id="PTHR13691:SF5">
    <property type="entry name" value="LARGE RIBOSOMAL SUBUNIT PROTEIN UL2M"/>
    <property type="match status" value="1"/>
</dbReference>
<dbReference type="InterPro" id="IPR014722">
    <property type="entry name" value="Rib_uL2_dom2"/>
</dbReference>
<evidence type="ECO:0000256" key="1">
    <source>
        <dbReference type="ARBA" id="ARBA00005636"/>
    </source>
</evidence>
<dbReference type="SMART" id="SM01382">
    <property type="entry name" value="Ribosomal_L2_C"/>
    <property type="match status" value="1"/>
</dbReference>
<protein>
    <recommendedName>
        <fullName evidence="4 5">Large ribosomal subunit protein uL2</fullName>
    </recommendedName>
</protein>
<dbReference type="InterPro" id="IPR014726">
    <property type="entry name" value="Ribosomal_uL2_dom3"/>
</dbReference>
<evidence type="ECO:0000256" key="4">
    <source>
        <dbReference type="ARBA" id="ARBA00035242"/>
    </source>
</evidence>
<reference evidence="9 10" key="1">
    <citation type="journal article" date="2016" name="Nat. Commun.">
        <title>Thousands of microbial genomes shed light on interconnected biogeochemical processes in an aquifer system.</title>
        <authorList>
            <person name="Anantharaman K."/>
            <person name="Brown C.T."/>
            <person name="Hug L.A."/>
            <person name="Sharon I."/>
            <person name="Castelle C.J."/>
            <person name="Probst A.J."/>
            <person name="Thomas B.C."/>
            <person name="Singh A."/>
            <person name="Wilkins M.J."/>
            <person name="Karaoz U."/>
            <person name="Brodie E.L."/>
            <person name="Williams K.H."/>
            <person name="Hubbard S.S."/>
            <person name="Banfield J.F."/>
        </authorList>
    </citation>
    <scope>NUCLEOTIDE SEQUENCE [LARGE SCALE GENOMIC DNA]</scope>
</reference>
<feature type="domain" description="Large ribosomal subunit protein uL2 C-terminal" evidence="7">
    <location>
        <begin position="125"/>
        <end position="254"/>
    </location>
</feature>
<dbReference type="InterPro" id="IPR005880">
    <property type="entry name" value="Ribosomal_uL2_bac/org-type"/>
</dbReference>
<proteinExistence type="inferred from homology"/>
<evidence type="ECO:0000259" key="7">
    <source>
        <dbReference type="SMART" id="SM01382"/>
    </source>
</evidence>
<accession>A0A1F4NPM7</accession>
<dbReference type="GO" id="GO:0002181">
    <property type="term" value="P:cytoplasmic translation"/>
    <property type="evidence" value="ECO:0007669"/>
    <property type="project" value="TreeGrafter"/>
</dbReference>
<dbReference type="InterPro" id="IPR012340">
    <property type="entry name" value="NA-bd_OB-fold"/>
</dbReference>
<evidence type="ECO:0000256" key="6">
    <source>
        <dbReference type="SAM" id="MobiDB-lite"/>
    </source>
</evidence>
<comment type="function">
    <text evidence="5">One of the primary rRNA binding proteins. Required for association of the 30S and 50S subunits to form the 70S ribosome, for tRNA binding and peptide bond formation. It has been suggested to have peptidyltransferase activity; this is somewhat controversial. Makes several contacts with the 16S rRNA in the 70S ribosome.</text>
</comment>
<keyword evidence="2 5" id="KW-0689">Ribosomal protein</keyword>
<dbReference type="GO" id="GO:0019843">
    <property type="term" value="F:rRNA binding"/>
    <property type="evidence" value="ECO:0007669"/>
    <property type="project" value="UniProtKB-UniRule"/>
</dbReference>
<feature type="region of interest" description="Disordered" evidence="6">
    <location>
        <begin position="209"/>
        <end position="282"/>
    </location>
</feature>
<dbReference type="SUPFAM" id="SSF50104">
    <property type="entry name" value="Translation proteins SH3-like domain"/>
    <property type="match status" value="1"/>
</dbReference>
<evidence type="ECO:0000259" key="8">
    <source>
        <dbReference type="SMART" id="SM01383"/>
    </source>
</evidence>
<dbReference type="AlphaFoldDB" id="A0A1F4NPM7"/>
<dbReference type="NCBIfam" id="TIGR01171">
    <property type="entry name" value="rplB_bact"/>
    <property type="match status" value="1"/>
</dbReference>
<dbReference type="Gene3D" id="2.40.50.140">
    <property type="entry name" value="Nucleic acid-binding proteins"/>
    <property type="match status" value="1"/>
</dbReference>
<dbReference type="Pfam" id="PF03947">
    <property type="entry name" value="Ribosomal_L2_C"/>
    <property type="match status" value="1"/>
</dbReference>
<dbReference type="Pfam" id="PF00181">
    <property type="entry name" value="Ribosomal_L2_N"/>
    <property type="match status" value="1"/>
</dbReference>
<dbReference type="GO" id="GO:0003735">
    <property type="term" value="F:structural constituent of ribosome"/>
    <property type="evidence" value="ECO:0007669"/>
    <property type="project" value="InterPro"/>
</dbReference>
<dbReference type="PANTHER" id="PTHR13691">
    <property type="entry name" value="RIBOSOMAL PROTEIN L2"/>
    <property type="match status" value="1"/>
</dbReference>
<evidence type="ECO:0000256" key="3">
    <source>
        <dbReference type="ARBA" id="ARBA00023274"/>
    </source>
</evidence>
<dbReference type="GO" id="GO:0015934">
    <property type="term" value="C:large ribosomal subunit"/>
    <property type="evidence" value="ECO:0007669"/>
    <property type="project" value="InterPro"/>
</dbReference>
<sequence>MSIRLLKPTTPGRRGMRVIVYRDVITAKTSVKSLVKGGKRSSGRNHRGVITIQHRGGGAKQNTRTVDTRQQRLGIPATVRDIAYDPKRTAFIAHLIFSNGEQSYILAPEGLKQGDKIIYNPSTKVKLGNRMQLKSIPAGVTVHNVELIPGQGGQLARSAGGRATVMGLDGGHALVKLPSGEVRKIPETAYASIGAVSNPEHMNIKIGKAGRKRKMGRRPHVRGKAKNPVDHPHGGGEGGTSIGMKHPKTPTGKPALGYKTRNRKKSSNRFIVKPRPRKKGRK</sequence>
<dbReference type="HAMAP" id="MF_01320_B">
    <property type="entry name" value="Ribosomal_uL2_B"/>
    <property type="match status" value="1"/>
</dbReference>
<feature type="compositionally biased region" description="Basic residues" evidence="6">
    <location>
        <begin position="260"/>
        <end position="282"/>
    </location>
</feature>
<dbReference type="Proteomes" id="UP000178085">
    <property type="component" value="Unassembled WGS sequence"/>
</dbReference>
<dbReference type="InterPro" id="IPR002171">
    <property type="entry name" value="Ribosomal_uL2"/>
</dbReference>
<dbReference type="SMART" id="SM01383">
    <property type="entry name" value="Ribosomal_L2"/>
    <property type="match status" value="1"/>
</dbReference>
<dbReference type="PIRSF" id="PIRSF002158">
    <property type="entry name" value="Ribosomal_L2"/>
    <property type="match status" value="1"/>
</dbReference>
<feature type="compositionally biased region" description="Basic residues" evidence="6">
    <location>
        <begin position="209"/>
        <end position="225"/>
    </location>
</feature>
<comment type="caution">
    <text evidence="9">The sequence shown here is derived from an EMBL/GenBank/DDBJ whole genome shotgun (WGS) entry which is preliminary data.</text>
</comment>
<name>A0A1F4NPM7_UNCK3</name>
<keyword evidence="5" id="KW-0694">RNA-binding</keyword>
<dbReference type="SUPFAM" id="SSF50249">
    <property type="entry name" value="Nucleic acid-binding proteins"/>
    <property type="match status" value="1"/>
</dbReference>
<feature type="domain" description="Large ribosomal subunit protein uL2 RNA-binding" evidence="8">
    <location>
        <begin position="43"/>
        <end position="119"/>
    </location>
</feature>
<dbReference type="Gene3D" id="2.30.30.30">
    <property type="match status" value="1"/>
</dbReference>
<dbReference type="GO" id="GO:0016740">
    <property type="term" value="F:transferase activity"/>
    <property type="evidence" value="ECO:0007669"/>
    <property type="project" value="InterPro"/>
</dbReference>
<evidence type="ECO:0000313" key="9">
    <source>
        <dbReference type="EMBL" id="OGB73411.1"/>
    </source>
</evidence>
<dbReference type="Gene3D" id="4.10.950.10">
    <property type="entry name" value="Ribosomal protein L2, domain 3"/>
    <property type="match status" value="1"/>
</dbReference>
<dbReference type="FunFam" id="2.30.30.30:FF:000001">
    <property type="entry name" value="50S ribosomal protein L2"/>
    <property type="match status" value="1"/>
</dbReference>
<dbReference type="EMBL" id="METD01000001">
    <property type="protein sequence ID" value="OGB73411.1"/>
    <property type="molecule type" value="Genomic_DNA"/>
</dbReference>
<comment type="subunit">
    <text evidence="5">Part of the 50S ribosomal subunit. Forms a bridge to the 30S subunit in the 70S ribosome.</text>
</comment>
<organism evidence="9 10">
    <name type="scientific">candidate division Kazan bacterium RIFCSPLOWO2_01_FULL_45_19</name>
    <dbReference type="NCBI Taxonomy" id="1798538"/>
    <lineage>
        <taxon>Bacteria</taxon>
        <taxon>Bacteria division Kazan-3B-28</taxon>
    </lineage>
</organism>
<evidence type="ECO:0000256" key="5">
    <source>
        <dbReference type="HAMAP-Rule" id="MF_01320"/>
    </source>
</evidence>
<evidence type="ECO:0000256" key="2">
    <source>
        <dbReference type="ARBA" id="ARBA00022980"/>
    </source>
</evidence>